<evidence type="ECO:0000256" key="1">
    <source>
        <dbReference type="ARBA" id="ARBA00000085"/>
    </source>
</evidence>
<evidence type="ECO:0000259" key="6">
    <source>
        <dbReference type="PROSITE" id="PS50109"/>
    </source>
</evidence>
<dbReference type="Gene3D" id="3.30.565.10">
    <property type="entry name" value="Histidine kinase-like ATPase, C-terminal domain"/>
    <property type="match status" value="1"/>
</dbReference>
<dbReference type="SMART" id="SM00388">
    <property type="entry name" value="HisKA"/>
    <property type="match status" value="1"/>
</dbReference>
<dbReference type="PROSITE" id="PS50109">
    <property type="entry name" value="HIS_KIN"/>
    <property type="match status" value="1"/>
</dbReference>
<dbReference type="SUPFAM" id="SSF55785">
    <property type="entry name" value="PYP-like sensor domain (PAS domain)"/>
    <property type="match status" value="3"/>
</dbReference>
<evidence type="ECO:0000259" key="7">
    <source>
        <dbReference type="PROSITE" id="PS50112"/>
    </source>
</evidence>
<evidence type="ECO:0000259" key="8">
    <source>
        <dbReference type="PROSITE" id="PS50113"/>
    </source>
</evidence>
<dbReference type="Gene3D" id="1.10.287.130">
    <property type="match status" value="1"/>
</dbReference>
<keyword evidence="5" id="KW-0418">Kinase</keyword>
<dbReference type="InterPro" id="IPR052162">
    <property type="entry name" value="Sensor_kinase/Photoreceptor"/>
</dbReference>
<dbReference type="InterPro" id="IPR035965">
    <property type="entry name" value="PAS-like_dom_sf"/>
</dbReference>
<dbReference type="CDD" id="cd00082">
    <property type="entry name" value="HisKA"/>
    <property type="match status" value="1"/>
</dbReference>
<dbReference type="FunFam" id="3.30.565.10:FF:000006">
    <property type="entry name" value="Sensor histidine kinase WalK"/>
    <property type="match status" value="1"/>
</dbReference>
<dbReference type="PROSITE" id="PS50112">
    <property type="entry name" value="PAS"/>
    <property type="match status" value="2"/>
</dbReference>
<dbReference type="Pfam" id="PF08448">
    <property type="entry name" value="PAS_4"/>
    <property type="match status" value="2"/>
</dbReference>
<dbReference type="NCBIfam" id="TIGR00229">
    <property type="entry name" value="sensory_box"/>
    <property type="match status" value="1"/>
</dbReference>
<feature type="domain" description="PAS" evidence="7">
    <location>
        <begin position="285"/>
        <end position="356"/>
    </location>
</feature>
<dbReference type="PROSITE" id="PS50113">
    <property type="entry name" value="PAC"/>
    <property type="match status" value="1"/>
</dbReference>
<dbReference type="Pfam" id="PF08447">
    <property type="entry name" value="PAS_3"/>
    <property type="match status" value="1"/>
</dbReference>
<dbReference type="AlphaFoldDB" id="A0AAE3RDQ8"/>
<feature type="domain" description="Histidine kinase" evidence="6">
    <location>
        <begin position="439"/>
        <end position="666"/>
    </location>
</feature>
<dbReference type="GO" id="GO:0000155">
    <property type="term" value="F:phosphorelay sensor kinase activity"/>
    <property type="evidence" value="ECO:0007669"/>
    <property type="project" value="InterPro"/>
</dbReference>
<dbReference type="InterPro" id="IPR013655">
    <property type="entry name" value="PAS_fold_3"/>
</dbReference>
<evidence type="ECO:0000256" key="5">
    <source>
        <dbReference type="ARBA" id="ARBA00022777"/>
    </source>
</evidence>
<dbReference type="CDD" id="cd00130">
    <property type="entry name" value="PAS"/>
    <property type="match status" value="2"/>
</dbReference>
<dbReference type="Gene3D" id="3.30.450.20">
    <property type="entry name" value="PAS domain"/>
    <property type="match status" value="3"/>
</dbReference>
<dbReference type="Pfam" id="PF02518">
    <property type="entry name" value="HATPase_c"/>
    <property type="match status" value="1"/>
</dbReference>
<dbReference type="InterPro" id="IPR003661">
    <property type="entry name" value="HisK_dim/P_dom"/>
</dbReference>
<sequence length="666" mass="75931">MNAYQFSEDNPAEHKRLQFSLQAAGIGTWDIDLVQKQIFLDDQCKELYGFSQEDNIDYEGLWQHIHPQDQSQVREAFTKAMNPATGGKYSIEFRITDSSNNQSHWLHCQGQAYFAKSRTEGQMMAYRVSGIAQDITEQVTTRQIRWDSEQYFRSLVQDTPVATMIFRGRSLVIETINNPMLQIISKDVSIIGKPFREAMPELEGQEFFDLLEKVYLTGKPVFRHETPAILLTEGIPTTRYFDFIYKPLYDPTGEIYGIINVSVEVTDQMLIRQQIEEKKQLVEQSEILFRSLVENTPDVITRWDQQRRLIFANKAFETKTGVPNSTLLGKTNLEMGQPTNIAEPYMESLQRVLDSGQPTDHYNHFPSVKGNMHYYSRLVPEFGPDGSVQGVLAIARDITDLKKMEAILEERVQQRTQELLMANQDLQRSNDSLQQFAYVASHDLQEPLRKIQTFSSLLQQQYADLLEESGLDLLERMSSAGERMSKLVSDLLAYSQVSTRQPSFGVVSLQSVMDNVLTTLEQKISETKAQIELEELPKLKGDELQLTQLFQNLLSNAIKYTISNQTPVIRVTSQRIERSQLDPQVKPTGNALHFYQICVHDQGIGFDNQYKDLIFQVFQRLHGKQEFVGTGVGLSICKRVVENHGGTITADGMPGQGAIFCVYLPA</sequence>
<gene>
    <name evidence="9" type="ORF">QNI22_34895</name>
</gene>
<protein>
    <recommendedName>
        <fullName evidence="2">histidine kinase</fullName>
        <ecNumber evidence="2">2.7.13.3</ecNumber>
    </recommendedName>
</protein>
<evidence type="ECO:0000313" key="9">
    <source>
        <dbReference type="EMBL" id="MDJ1505898.1"/>
    </source>
</evidence>
<dbReference type="Pfam" id="PF00512">
    <property type="entry name" value="HisKA"/>
    <property type="match status" value="1"/>
</dbReference>
<dbReference type="RefSeq" id="WP_314518441.1">
    <property type="nucleotide sequence ID" value="NZ_JASJOU010000018.1"/>
</dbReference>
<dbReference type="SMART" id="SM00091">
    <property type="entry name" value="PAS"/>
    <property type="match status" value="3"/>
</dbReference>
<dbReference type="EC" id="2.7.13.3" evidence="2"/>
<dbReference type="InterPro" id="IPR005467">
    <property type="entry name" value="His_kinase_dom"/>
</dbReference>
<dbReference type="EMBL" id="JASJOU010000018">
    <property type="protein sequence ID" value="MDJ1505898.1"/>
    <property type="molecule type" value="Genomic_DNA"/>
</dbReference>
<comment type="caution">
    <text evidence="9">The sequence shown here is derived from an EMBL/GenBank/DDBJ whole genome shotgun (WGS) entry which is preliminary data.</text>
</comment>
<dbReference type="PANTHER" id="PTHR43304:SF1">
    <property type="entry name" value="PAC DOMAIN-CONTAINING PROTEIN"/>
    <property type="match status" value="1"/>
</dbReference>
<dbReference type="InterPro" id="IPR004358">
    <property type="entry name" value="Sig_transdc_His_kin-like_C"/>
</dbReference>
<reference evidence="9" key="1">
    <citation type="submission" date="2023-05" db="EMBL/GenBank/DDBJ databases">
        <authorList>
            <person name="Zhang X."/>
        </authorList>
    </citation>
    <scope>NUCLEOTIDE SEQUENCE</scope>
    <source>
        <strain evidence="9">BD1B2-1</strain>
    </source>
</reference>
<evidence type="ECO:0000313" key="10">
    <source>
        <dbReference type="Proteomes" id="UP001232063"/>
    </source>
</evidence>
<dbReference type="SUPFAM" id="SSF55874">
    <property type="entry name" value="ATPase domain of HSP90 chaperone/DNA topoisomerase II/histidine kinase"/>
    <property type="match status" value="1"/>
</dbReference>
<dbReference type="SUPFAM" id="SSF47384">
    <property type="entry name" value="Homodimeric domain of signal transducing histidine kinase"/>
    <property type="match status" value="1"/>
</dbReference>
<evidence type="ECO:0000256" key="3">
    <source>
        <dbReference type="ARBA" id="ARBA00022553"/>
    </source>
</evidence>
<dbReference type="InterPro" id="IPR000014">
    <property type="entry name" value="PAS"/>
</dbReference>
<comment type="catalytic activity">
    <reaction evidence="1">
        <text>ATP + protein L-histidine = ADP + protein N-phospho-L-histidine.</text>
        <dbReference type="EC" id="2.7.13.3"/>
    </reaction>
</comment>
<dbReference type="PRINTS" id="PR00344">
    <property type="entry name" value="BCTRLSENSOR"/>
</dbReference>
<proteinExistence type="predicted"/>
<keyword evidence="4" id="KW-0808">Transferase</keyword>
<evidence type="ECO:0000256" key="2">
    <source>
        <dbReference type="ARBA" id="ARBA00012438"/>
    </source>
</evidence>
<dbReference type="InterPro" id="IPR003594">
    <property type="entry name" value="HATPase_dom"/>
</dbReference>
<accession>A0AAE3RDQ8</accession>
<keyword evidence="3" id="KW-0597">Phosphoprotein</keyword>
<keyword evidence="10" id="KW-1185">Reference proteome</keyword>
<feature type="domain" description="PAS" evidence="7">
    <location>
        <begin position="13"/>
        <end position="84"/>
    </location>
</feature>
<dbReference type="SMART" id="SM00387">
    <property type="entry name" value="HATPase_c"/>
    <property type="match status" value="1"/>
</dbReference>
<evidence type="ECO:0000256" key="4">
    <source>
        <dbReference type="ARBA" id="ARBA00022679"/>
    </source>
</evidence>
<feature type="domain" description="PAC" evidence="8">
    <location>
        <begin position="359"/>
        <end position="410"/>
    </location>
</feature>
<dbReference type="InterPro" id="IPR013656">
    <property type="entry name" value="PAS_4"/>
</dbReference>
<dbReference type="PANTHER" id="PTHR43304">
    <property type="entry name" value="PHYTOCHROME-LIKE PROTEIN CPH1"/>
    <property type="match status" value="1"/>
</dbReference>
<organism evidence="9 10">
    <name type="scientific">Xanthocytophaga agilis</name>
    <dbReference type="NCBI Taxonomy" id="3048010"/>
    <lineage>
        <taxon>Bacteria</taxon>
        <taxon>Pseudomonadati</taxon>
        <taxon>Bacteroidota</taxon>
        <taxon>Cytophagia</taxon>
        <taxon>Cytophagales</taxon>
        <taxon>Rhodocytophagaceae</taxon>
        <taxon>Xanthocytophaga</taxon>
    </lineage>
</organism>
<dbReference type="InterPro" id="IPR036890">
    <property type="entry name" value="HATPase_C_sf"/>
</dbReference>
<dbReference type="InterPro" id="IPR036097">
    <property type="entry name" value="HisK_dim/P_sf"/>
</dbReference>
<dbReference type="InterPro" id="IPR000700">
    <property type="entry name" value="PAS-assoc_C"/>
</dbReference>
<dbReference type="Proteomes" id="UP001232063">
    <property type="component" value="Unassembled WGS sequence"/>
</dbReference>
<name>A0AAE3RDQ8_9BACT</name>